<evidence type="ECO:0008006" key="3">
    <source>
        <dbReference type="Google" id="ProtNLM"/>
    </source>
</evidence>
<accession>A0AAU9Q6P9</accession>
<proteinExistence type="predicted"/>
<evidence type="ECO:0000313" key="2">
    <source>
        <dbReference type="Proteomes" id="UP001295420"/>
    </source>
</evidence>
<protein>
    <recommendedName>
        <fullName evidence="3">META domain-containing protein</fullName>
    </recommendedName>
</protein>
<reference evidence="1" key="1">
    <citation type="submission" date="2022-01" db="EMBL/GenBank/DDBJ databases">
        <authorList>
            <person name="Lagorce A."/>
        </authorList>
    </citation>
    <scope>NUCLEOTIDE SEQUENCE</scope>
    <source>
        <strain evidence="1">Th15_F1_D04</strain>
    </source>
</reference>
<name>A0AAU9Q6P9_9VIBR</name>
<dbReference type="AlphaFoldDB" id="A0AAU9Q6P9"/>
<comment type="caution">
    <text evidence="1">The sequence shown here is derived from an EMBL/GenBank/DDBJ whole genome shotgun (WGS) entry which is preliminary data.</text>
</comment>
<gene>
    <name evidence="1" type="ORF">THF1D04_30239</name>
</gene>
<evidence type="ECO:0000313" key="1">
    <source>
        <dbReference type="EMBL" id="CAH1531759.1"/>
    </source>
</evidence>
<dbReference type="Proteomes" id="UP001295420">
    <property type="component" value="Unassembled WGS sequence"/>
</dbReference>
<sequence length="149" mass="16880">MLLRCKKKDLLVVLIFSCLGIFMLKKPAYHDISHRFSANVSTNEGVEFDYIIDALSGGKLLLQSTLKVGDKSYDYARLFELVKIEENVFVINETGIGDKLDKAVEQASKYDFFHSVQRLEVYTLSPKVLVVHSEGKFILLQKTSDDLDA</sequence>
<dbReference type="EMBL" id="CAKMTQ010000023">
    <property type="protein sequence ID" value="CAH1531759.1"/>
    <property type="molecule type" value="Genomic_DNA"/>
</dbReference>
<organism evidence="1 2">
    <name type="scientific">Vibrio owensii</name>
    <dbReference type="NCBI Taxonomy" id="696485"/>
    <lineage>
        <taxon>Bacteria</taxon>
        <taxon>Pseudomonadati</taxon>
        <taxon>Pseudomonadota</taxon>
        <taxon>Gammaproteobacteria</taxon>
        <taxon>Vibrionales</taxon>
        <taxon>Vibrionaceae</taxon>
        <taxon>Vibrio</taxon>
    </lineage>
</organism>